<dbReference type="AlphaFoldDB" id="A0ABD0JB78"/>
<accession>A0ABD0JB78</accession>
<comment type="caution">
    <text evidence="1">The sequence shown here is derived from an EMBL/GenBank/DDBJ whole genome shotgun (WGS) entry which is preliminary data.</text>
</comment>
<dbReference type="Proteomes" id="UP001519460">
    <property type="component" value="Unassembled WGS sequence"/>
</dbReference>
<protein>
    <submittedName>
        <fullName evidence="1">Uncharacterized protein</fullName>
    </submittedName>
</protein>
<proteinExistence type="predicted"/>
<evidence type="ECO:0000313" key="1">
    <source>
        <dbReference type="EMBL" id="KAK7468096.1"/>
    </source>
</evidence>
<dbReference type="EMBL" id="JACVVK020000523">
    <property type="protein sequence ID" value="KAK7468096.1"/>
    <property type="molecule type" value="Genomic_DNA"/>
</dbReference>
<dbReference type="Pfam" id="PF15043">
    <property type="entry name" value="CNRIP1"/>
    <property type="match status" value="1"/>
</dbReference>
<sequence>MKTNLQVKFYPSDETEHSRWGQAMHALELTCHVPDGQTFVDIKKEKNIREILRLKLNKLEERGLNGNYDNDADESDRYHVFQRCFSLLVPAHRTHSESLEKRLNRSVERGLVGNSKTVQYRGILFASPDESSF</sequence>
<reference evidence="1 2" key="1">
    <citation type="journal article" date="2023" name="Sci. Data">
        <title>Genome assembly of the Korean intertidal mud-creeper Batillaria attramentaria.</title>
        <authorList>
            <person name="Patra A.K."/>
            <person name="Ho P.T."/>
            <person name="Jun S."/>
            <person name="Lee S.J."/>
            <person name="Kim Y."/>
            <person name="Won Y.J."/>
        </authorList>
    </citation>
    <scope>NUCLEOTIDE SEQUENCE [LARGE SCALE GENOMIC DNA]</scope>
    <source>
        <strain evidence="1">Wonlab-2016</strain>
    </source>
</reference>
<dbReference type="InterPro" id="IPR029204">
    <property type="entry name" value="CNRIP1"/>
</dbReference>
<organism evidence="1 2">
    <name type="scientific">Batillaria attramentaria</name>
    <dbReference type="NCBI Taxonomy" id="370345"/>
    <lineage>
        <taxon>Eukaryota</taxon>
        <taxon>Metazoa</taxon>
        <taxon>Spiralia</taxon>
        <taxon>Lophotrochozoa</taxon>
        <taxon>Mollusca</taxon>
        <taxon>Gastropoda</taxon>
        <taxon>Caenogastropoda</taxon>
        <taxon>Sorbeoconcha</taxon>
        <taxon>Cerithioidea</taxon>
        <taxon>Batillariidae</taxon>
        <taxon>Batillaria</taxon>
    </lineage>
</organism>
<evidence type="ECO:0000313" key="2">
    <source>
        <dbReference type="Proteomes" id="UP001519460"/>
    </source>
</evidence>
<gene>
    <name evidence="1" type="ORF">BaRGS_00036679</name>
</gene>
<keyword evidence="2" id="KW-1185">Reference proteome</keyword>
<name>A0ABD0JB78_9CAEN</name>